<evidence type="ECO:0000313" key="2">
    <source>
        <dbReference type="Proteomes" id="UP000323522"/>
    </source>
</evidence>
<dbReference type="CDD" id="cd05379">
    <property type="entry name" value="CAP_bacterial"/>
    <property type="match status" value="1"/>
</dbReference>
<proteinExistence type="predicted"/>
<dbReference type="Pfam" id="PF00188">
    <property type="entry name" value="CAP"/>
    <property type="match status" value="1"/>
</dbReference>
<dbReference type="KEGG" id="snn:EWH46_15415"/>
<dbReference type="AlphaFoldDB" id="A0A5C1Q5P2"/>
<dbReference type="PANTHER" id="PTHR31157">
    <property type="entry name" value="SCP DOMAIN-CONTAINING PROTEIN"/>
    <property type="match status" value="1"/>
</dbReference>
<dbReference type="InterPro" id="IPR035940">
    <property type="entry name" value="CAP_sf"/>
</dbReference>
<dbReference type="RefSeq" id="WP_149504662.1">
    <property type="nucleotide sequence ID" value="NZ_JACCPY010000007.1"/>
</dbReference>
<sequence length="189" mass="20654">MEEIMFKTHGRPSGFFGGALFWAALLLALSGGCGSAHAAASMSDLERKVLAQINQIRAQHGLSVLEPDPRLQRAAAHHSTDMAVSRCFQHDDCDGGRWSERIQAHYPRAQRIAENIAAGQDSAGAVVEGWMRSDVHRANILRPEWRGTGISLVSLPGSPYGHYWTQTFGTLPAPVPLPMPERMSRSSAR</sequence>
<evidence type="ECO:0000313" key="1">
    <source>
        <dbReference type="EMBL" id="QEN02014.1"/>
    </source>
</evidence>
<dbReference type="Gene3D" id="3.40.33.10">
    <property type="entry name" value="CAP"/>
    <property type="match status" value="1"/>
</dbReference>
<dbReference type="OrthoDB" id="68195at2"/>
<dbReference type="PANTHER" id="PTHR31157:SF1">
    <property type="entry name" value="SCP DOMAIN-CONTAINING PROTEIN"/>
    <property type="match status" value="1"/>
</dbReference>
<dbReference type="Proteomes" id="UP000323522">
    <property type="component" value="Chromosome"/>
</dbReference>
<reference evidence="1 2" key="1">
    <citation type="submission" date="2019-02" db="EMBL/GenBank/DDBJ databases">
        <title>Complete Genome Sequence and Methylome Analysis of Sphaerotilus natans subsp. sulfidivorans D-507.</title>
        <authorList>
            <person name="Fomenkov A."/>
            <person name="Gridneva E."/>
            <person name="Smolyakov D."/>
            <person name="Dubinina G."/>
            <person name="Vincze T."/>
            <person name="Grabovich M."/>
            <person name="Roberts R.J."/>
        </authorList>
    </citation>
    <scope>NUCLEOTIDE SEQUENCE [LARGE SCALE GENOMIC DNA]</scope>
    <source>
        <strain evidence="1 2">D-507</strain>
    </source>
</reference>
<gene>
    <name evidence="1" type="ORF">EWH46_15415</name>
</gene>
<dbReference type="SUPFAM" id="SSF55797">
    <property type="entry name" value="PR-1-like"/>
    <property type="match status" value="1"/>
</dbReference>
<organism evidence="1 2">
    <name type="scientific">Sphaerotilus sulfidivorans</name>
    <dbReference type="NCBI Taxonomy" id="639200"/>
    <lineage>
        <taxon>Bacteria</taxon>
        <taxon>Pseudomonadati</taxon>
        <taxon>Pseudomonadota</taxon>
        <taxon>Betaproteobacteria</taxon>
        <taxon>Burkholderiales</taxon>
        <taxon>Sphaerotilaceae</taxon>
        <taxon>Sphaerotilus</taxon>
    </lineage>
</organism>
<dbReference type="EMBL" id="CP035708">
    <property type="protein sequence ID" value="QEN02014.1"/>
    <property type="molecule type" value="Genomic_DNA"/>
</dbReference>
<dbReference type="PROSITE" id="PS51257">
    <property type="entry name" value="PROKAR_LIPOPROTEIN"/>
    <property type="match status" value="1"/>
</dbReference>
<accession>A0A5C1Q5P2</accession>
<protein>
    <submittedName>
        <fullName evidence="1">CAP domain-containing protein</fullName>
    </submittedName>
</protein>
<name>A0A5C1Q5P2_9BURK</name>
<dbReference type="InterPro" id="IPR014044">
    <property type="entry name" value="CAP_dom"/>
</dbReference>